<dbReference type="PANTHER" id="PTHR43046">
    <property type="entry name" value="GDP-MANNOSE MANNOSYL HYDROLASE"/>
    <property type="match status" value="1"/>
</dbReference>
<dbReference type="InterPro" id="IPR015797">
    <property type="entry name" value="NUDIX_hydrolase-like_dom_sf"/>
</dbReference>
<dbReference type="SUPFAM" id="SSF55811">
    <property type="entry name" value="Nudix"/>
    <property type="match status" value="1"/>
</dbReference>
<comment type="caution">
    <text evidence="4">The sequence shown here is derived from an EMBL/GenBank/DDBJ whole genome shotgun (WGS) entry which is preliminary data.</text>
</comment>
<evidence type="ECO:0000256" key="1">
    <source>
        <dbReference type="ARBA" id="ARBA00001946"/>
    </source>
</evidence>
<dbReference type="Pfam" id="PF00293">
    <property type="entry name" value="NUDIX"/>
    <property type="match status" value="1"/>
</dbReference>
<reference evidence="4 5" key="1">
    <citation type="submission" date="2019-03" db="EMBL/GenBank/DDBJ databases">
        <title>Genomic Encyclopedia of Type Strains, Phase IV (KMG-IV): sequencing the most valuable type-strain genomes for metagenomic binning, comparative biology and taxonomic classification.</title>
        <authorList>
            <person name="Goeker M."/>
        </authorList>
    </citation>
    <scope>NUCLEOTIDE SEQUENCE [LARGE SCALE GENOMIC DNA]</scope>
    <source>
        <strain evidence="4 5">DSM 45361</strain>
    </source>
</reference>
<dbReference type="GO" id="GO:0016787">
    <property type="term" value="F:hydrolase activity"/>
    <property type="evidence" value="ECO:0007669"/>
    <property type="project" value="UniProtKB-KW"/>
</dbReference>
<comment type="cofactor">
    <cofactor evidence="1">
        <name>Mg(2+)</name>
        <dbReference type="ChEBI" id="CHEBI:18420"/>
    </cofactor>
</comment>
<proteinExistence type="predicted"/>
<dbReference type="PANTHER" id="PTHR43046:SF16">
    <property type="entry name" value="ADP-RIBOSE PYROPHOSPHATASE YJHB-RELATED"/>
    <property type="match status" value="1"/>
</dbReference>
<feature type="domain" description="Nudix hydrolase" evidence="3">
    <location>
        <begin position="9"/>
        <end position="143"/>
    </location>
</feature>
<evidence type="ECO:0000313" key="4">
    <source>
        <dbReference type="EMBL" id="TDQ04460.1"/>
    </source>
</evidence>
<dbReference type="PROSITE" id="PS00893">
    <property type="entry name" value="NUDIX_BOX"/>
    <property type="match status" value="1"/>
</dbReference>
<dbReference type="Gene3D" id="3.90.79.10">
    <property type="entry name" value="Nucleoside Triphosphate Pyrophosphohydrolase"/>
    <property type="match status" value="1"/>
</dbReference>
<dbReference type="InterPro" id="IPR000086">
    <property type="entry name" value="NUDIX_hydrolase_dom"/>
</dbReference>
<dbReference type="OrthoDB" id="21342at2"/>
<dbReference type="Proteomes" id="UP000295444">
    <property type="component" value="Unassembled WGS sequence"/>
</dbReference>
<sequence length="157" mass="17488">MSGVQNRFAVVPAAYLYLLDGDRVLLQLRQNTGYMDGFWAAGAAGHVELHETAAACAIREAKEELGIVLSAGDLEPVTVMQRTDGTSNPEEQRVDWFFVARRWAGEPRVGEPRKCAELRWHELTRLPEPMPPHERAVLRELATGTPAPFSHHGFQDA</sequence>
<keyword evidence="2" id="KW-0378">Hydrolase</keyword>
<evidence type="ECO:0000259" key="3">
    <source>
        <dbReference type="PROSITE" id="PS51462"/>
    </source>
</evidence>
<dbReference type="EMBL" id="SNXZ01000001">
    <property type="protein sequence ID" value="TDQ04460.1"/>
    <property type="molecule type" value="Genomic_DNA"/>
</dbReference>
<accession>A0A4R6SLM6</accession>
<name>A0A4R6SLM6_LABRH</name>
<keyword evidence="5" id="KW-1185">Reference proteome</keyword>
<protein>
    <submittedName>
        <fullName evidence="4">ADP-ribose pyrophosphatase YjhB (NUDIX family)</fullName>
    </submittedName>
</protein>
<evidence type="ECO:0000313" key="5">
    <source>
        <dbReference type="Proteomes" id="UP000295444"/>
    </source>
</evidence>
<organism evidence="4 5">
    <name type="scientific">Labedaea rhizosphaerae</name>
    <dbReference type="NCBI Taxonomy" id="598644"/>
    <lineage>
        <taxon>Bacteria</taxon>
        <taxon>Bacillati</taxon>
        <taxon>Actinomycetota</taxon>
        <taxon>Actinomycetes</taxon>
        <taxon>Pseudonocardiales</taxon>
        <taxon>Pseudonocardiaceae</taxon>
        <taxon>Labedaea</taxon>
    </lineage>
</organism>
<dbReference type="PROSITE" id="PS51462">
    <property type="entry name" value="NUDIX"/>
    <property type="match status" value="1"/>
</dbReference>
<gene>
    <name evidence="4" type="ORF">EV186_101412</name>
</gene>
<evidence type="ECO:0000256" key="2">
    <source>
        <dbReference type="ARBA" id="ARBA00022801"/>
    </source>
</evidence>
<dbReference type="CDD" id="cd04683">
    <property type="entry name" value="NUDIX_Hydrolase"/>
    <property type="match status" value="1"/>
</dbReference>
<dbReference type="InterPro" id="IPR020084">
    <property type="entry name" value="NUDIX_hydrolase_CS"/>
</dbReference>
<dbReference type="AlphaFoldDB" id="A0A4R6SLM6"/>